<dbReference type="SUPFAM" id="SSF48264">
    <property type="entry name" value="Cytochrome P450"/>
    <property type="match status" value="1"/>
</dbReference>
<name>C5BK41_TERTT</name>
<keyword evidence="3" id="KW-0408">Iron</keyword>
<dbReference type="InterPro" id="IPR002397">
    <property type="entry name" value="Cyt_P450_B"/>
</dbReference>
<dbReference type="PANTHER" id="PTHR46696:SF1">
    <property type="entry name" value="CYTOCHROME P450 YJIB-RELATED"/>
    <property type="match status" value="1"/>
</dbReference>
<evidence type="ECO:0000256" key="3">
    <source>
        <dbReference type="RuleBase" id="RU000461"/>
    </source>
</evidence>
<dbReference type="HOGENOM" id="CLU_033716_2_0_6"/>
<dbReference type="InterPro" id="IPR036396">
    <property type="entry name" value="Cyt_P450_sf"/>
</dbReference>
<comment type="similarity">
    <text evidence="2 3">Belongs to the cytochrome P450 family.</text>
</comment>
<keyword evidence="3" id="KW-0560">Oxidoreductase</keyword>
<dbReference type="InterPro" id="IPR001128">
    <property type="entry name" value="Cyt_P450"/>
</dbReference>
<reference evidence="4 5" key="1">
    <citation type="journal article" date="2009" name="PLoS ONE">
        <title>The complete genome of Teredinibacter turnerae T7901: an intracellular endosymbiont of marine wood-boring bivalves (shipworms).</title>
        <authorList>
            <person name="Yang J.C."/>
            <person name="Madupu R."/>
            <person name="Durkin A.S."/>
            <person name="Ekborg N.A."/>
            <person name="Pedamallu C.S."/>
            <person name="Hostetler J.B."/>
            <person name="Radune D."/>
            <person name="Toms B.S."/>
            <person name="Henrissat B."/>
            <person name="Coutinho P.M."/>
            <person name="Schwarz S."/>
            <person name="Field L."/>
            <person name="Trindade-Silva A.E."/>
            <person name="Soares C.A.G."/>
            <person name="Elshahawi S."/>
            <person name="Hanora A."/>
            <person name="Schmidt E.W."/>
            <person name="Haygood M.G."/>
            <person name="Posfai J."/>
            <person name="Benner J."/>
            <person name="Madinger C."/>
            <person name="Nove J."/>
            <person name="Anton B."/>
            <person name="Chaudhary K."/>
            <person name="Foster J."/>
            <person name="Holman A."/>
            <person name="Kumar S."/>
            <person name="Lessard P.A."/>
            <person name="Luyten Y.A."/>
            <person name="Slatko B."/>
            <person name="Wood N."/>
            <person name="Wu B."/>
            <person name="Teplitski M."/>
            <person name="Mougous J.D."/>
            <person name="Ward N."/>
            <person name="Eisen J.A."/>
            <person name="Badger J.H."/>
            <person name="Distel D.L."/>
        </authorList>
    </citation>
    <scope>NUCLEOTIDE SEQUENCE [LARGE SCALE GENOMIC DNA]</scope>
    <source>
        <strain evidence="5">ATCC 39867 / T7901</strain>
    </source>
</reference>
<dbReference type="Proteomes" id="UP000009080">
    <property type="component" value="Chromosome"/>
</dbReference>
<dbReference type="PRINTS" id="PR00359">
    <property type="entry name" value="BP450"/>
</dbReference>
<gene>
    <name evidence="4" type="ordered locus">TERTU_2285</name>
</gene>
<dbReference type="AlphaFoldDB" id="C5BK41"/>
<evidence type="ECO:0000313" key="4">
    <source>
        <dbReference type="EMBL" id="ACR13086.1"/>
    </source>
</evidence>
<dbReference type="GO" id="GO:0016705">
    <property type="term" value="F:oxidoreductase activity, acting on paired donors, with incorporation or reduction of molecular oxygen"/>
    <property type="evidence" value="ECO:0007669"/>
    <property type="project" value="InterPro"/>
</dbReference>
<dbReference type="GO" id="GO:0005506">
    <property type="term" value="F:iron ion binding"/>
    <property type="evidence" value="ECO:0007669"/>
    <property type="project" value="InterPro"/>
</dbReference>
<accession>C5BK41</accession>
<dbReference type="OrthoDB" id="7052847at2"/>
<organism evidence="4 5">
    <name type="scientific">Teredinibacter turnerae (strain ATCC 39867 / T7901)</name>
    <dbReference type="NCBI Taxonomy" id="377629"/>
    <lineage>
        <taxon>Bacteria</taxon>
        <taxon>Pseudomonadati</taxon>
        <taxon>Pseudomonadota</taxon>
        <taxon>Gammaproteobacteria</taxon>
        <taxon>Cellvibrionales</taxon>
        <taxon>Cellvibrionaceae</taxon>
        <taxon>Teredinibacter</taxon>
    </lineage>
</organism>
<protein>
    <submittedName>
        <fullName evidence="4">Cytochrome P450 family protein</fullName>
    </submittedName>
</protein>
<keyword evidence="3" id="KW-0503">Monooxygenase</keyword>
<dbReference type="InterPro" id="IPR017972">
    <property type="entry name" value="Cyt_P450_CS"/>
</dbReference>
<dbReference type="GO" id="GO:0020037">
    <property type="term" value="F:heme binding"/>
    <property type="evidence" value="ECO:0007669"/>
    <property type="project" value="InterPro"/>
</dbReference>
<dbReference type="PROSITE" id="PS00086">
    <property type="entry name" value="CYTOCHROME_P450"/>
    <property type="match status" value="1"/>
</dbReference>
<dbReference type="eggNOG" id="COG2124">
    <property type="taxonomic scope" value="Bacteria"/>
</dbReference>
<evidence type="ECO:0000256" key="1">
    <source>
        <dbReference type="ARBA" id="ARBA00001971"/>
    </source>
</evidence>
<dbReference type="GO" id="GO:0004497">
    <property type="term" value="F:monooxygenase activity"/>
    <property type="evidence" value="ECO:0007669"/>
    <property type="project" value="UniProtKB-KW"/>
</dbReference>
<evidence type="ECO:0000256" key="2">
    <source>
        <dbReference type="ARBA" id="ARBA00010617"/>
    </source>
</evidence>
<dbReference type="PANTHER" id="PTHR46696">
    <property type="entry name" value="P450, PUTATIVE (EUROFUNG)-RELATED"/>
    <property type="match status" value="1"/>
</dbReference>
<proteinExistence type="inferred from homology"/>
<evidence type="ECO:0000313" key="5">
    <source>
        <dbReference type="Proteomes" id="UP000009080"/>
    </source>
</evidence>
<comment type="cofactor">
    <cofactor evidence="1">
        <name>heme</name>
        <dbReference type="ChEBI" id="CHEBI:30413"/>
    </cofactor>
</comment>
<dbReference type="EMBL" id="CP001614">
    <property type="protein sequence ID" value="ACR13086.1"/>
    <property type="molecule type" value="Genomic_DNA"/>
</dbReference>
<dbReference type="KEGG" id="ttu:TERTU_2285"/>
<sequence>MSNDFLLPANIKFKTFSLGFRNDPFNTYKTLLSDAPIFYVKGLHGKEWVVAKYEYVSSALKDRSLVKPDVVNEIAGREKNNKNEKKYLYLKSMMSNWLFFMEADRHEKIRKIMAAWFTPSKVSEINKILLKSIEDNLSTLKAEHSFDVLGDLSTKVTLTTISHLLDCARMDNRETEKYALELFKIVNPPVPVNEYDSLEQAARYFAISLREDLDREHSKQGFVQYLLKKKSCADITEDEIIGALSLVMCVGLDTTKHLIGNSLQALYSDGKQLQAIRRDTSLLNQSILECGRYNAPVSMLPRVAIEDTYIGDAKIAAGERVYFLVSAACRDGERFSEPDSLNIHRSKRSTLIFGAGHHFCLGAHLSLVIAEQVIKRLITSPDLAIHFKDFSWVSSPGIRGLERVQASWVS</sequence>
<dbReference type="RefSeq" id="WP_015819199.1">
    <property type="nucleotide sequence ID" value="NC_012997.1"/>
</dbReference>
<dbReference type="STRING" id="377629.TERTU_2285"/>
<dbReference type="Pfam" id="PF00067">
    <property type="entry name" value="p450"/>
    <property type="match status" value="1"/>
</dbReference>
<keyword evidence="3" id="KW-0479">Metal-binding</keyword>
<keyword evidence="3" id="KW-0349">Heme</keyword>
<dbReference type="Gene3D" id="1.10.630.10">
    <property type="entry name" value="Cytochrome P450"/>
    <property type="match status" value="1"/>
</dbReference>
<keyword evidence="5" id="KW-1185">Reference proteome</keyword>